<gene>
    <name evidence="13" type="ORF">KUTeg_022550</name>
</gene>
<comment type="caution">
    <text evidence="13">The sequence shown here is derived from an EMBL/GenBank/DDBJ whole genome shotgun (WGS) entry which is preliminary data.</text>
</comment>
<evidence type="ECO:0000256" key="5">
    <source>
        <dbReference type="ARBA" id="ARBA00022553"/>
    </source>
</evidence>
<dbReference type="SUPFAM" id="SSF49764">
    <property type="entry name" value="HSP20-like chaperones"/>
    <property type="match status" value="1"/>
</dbReference>
<comment type="function">
    <text evidence="9">May be involved in calcium-dependent ubiquitination and subsequent proteasomal degradation of target proteins. Probably serves as a molecular bridge in ubiquitin E3 complexes. Participates in the ubiquitin-mediated degradation of beta-catenin (CTNNB1).</text>
</comment>
<feature type="region of interest" description="Disordered" evidence="10">
    <location>
        <begin position="44"/>
        <end position="64"/>
    </location>
</feature>
<dbReference type="InterPro" id="IPR007699">
    <property type="entry name" value="SGS_dom"/>
</dbReference>
<evidence type="ECO:0000256" key="8">
    <source>
        <dbReference type="ARBA" id="ARBA00023242"/>
    </source>
</evidence>
<feature type="region of interest" description="Disordered" evidence="10">
    <location>
        <begin position="167"/>
        <end position="228"/>
    </location>
</feature>
<keyword evidence="6" id="KW-0833">Ubl conjugation pathway</keyword>
<dbReference type="InterPro" id="IPR008978">
    <property type="entry name" value="HSP20-like_chaperone"/>
</dbReference>
<protein>
    <recommendedName>
        <fullName evidence="3">Calcyclin-binding protein</fullName>
    </recommendedName>
</protein>
<evidence type="ECO:0000313" key="14">
    <source>
        <dbReference type="Proteomes" id="UP001217089"/>
    </source>
</evidence>
<name>A0ABQ9EB41_TEGGR</name>
<dbReference type="PROSITE" id="PS51203">
    <property type="entry name" value="CS"/>
    <property type="match status" value="1"/>
</dbReference>
<dbReference type="EMBL" id="JARBDR010000919">
    <property type="protein sequence ID" value="KAJ8301031.1"/>
    <property type="molecule type" value="Genomic_DNA"/>
</dbReference>
<dbReference type="PROSITE" id="PS51048">
    <property type="entry name" value="SGS"/>
    <property type="match status" value="1"/>
</dbReference>
<evidence type="ECO:0000256" key="6">
    <source>
        <dbReference type="ARBA" id="ARBA00022786"/>
    </source>
</evidence>
<keyword evidence="7" id="KW-0007">Acetylation</keyword>
<keyword evidence="14" id="KW-1185">Reference proteome</keyword>
<evidence type="ECO:0000256" key="4">
    <source>
        <dbReference type="ARBA" id="ARBA00022490"/>
    </source>
</evidence>
<dbReference type="InterPro" id="IPR037893">
    <property type="entry name" value="CS_CacyBP"/>
</dbReference>
<dbReference type="Gene3D" id="2.60.40.790">
    <property type="match status" value="1"/>
</dbReference>
<evidence type="ECO:0000313" key="13">
    <source>
        <dbReference type="EMBL" id="KAJ8301031.1"/>
    </source>
</evidence>
<comment type="subcellular location">
    <subcellularLocation>
        <location evidence="2">Cytoplasm</location>
    </subcellularLocation>
    <subcellularLocation>
        <location evidence="1">Nucleus</location>
    </subcellularLocation>
</comment>
<proteinExistence type="predicted"/>
<feature type="domain" description="SGS" evidence="11">
    <location>
        <begin position="151"/>
        <end position="228"/>
    </location>
</feature>
<dbReference type="Pfam" id="PF04969">
    <property type="entry name" value="CS"/>
    <property type="match status" value="1"/>
</dbReference>
<keyword evidence="4" id="KW-0963">Cytoplasm</keyword>
<evidence type="ECO:0000256" key="2">
    <source>
        <dbReference type="ARBA" id="ARBA00004496"/>
    </source>
</evidence>
<feature type="compositionally biased region" description="Polar residues" evidence="10">
    <location>
        <begin position="48"/>
        <end position="64"/>
    </location>
</feature>
<keyword evidence="8" id="KW-0539">Nucleus</keyword>
<organism evidence="13 14">
    <name type="scientific">Tegillarca granosa</name>
    <name type="common">Malaysian cockle</name>
    <name type="synonym">Anadara granosa</name>
    <dbReference type="NCBI Taxonomy" id="220873"/>
    <lineage>
        <taxon>Eukaryota</taxon>
        <taxon>Metazoa</taxon>
        <taxon>Spiralia</taxon>
        <taxon>Lophotrochozoa</taxon>
        <taxon>Mollusca</taxon>
        <taxon>Bivalvia</taxon>
        <taxon>Autobranchia</taxon>
        <taxon>Pteriomorphia</taxon>
        <taxon>Arcoida</taxon>
        <taxon>Arcoidea</taxon>
        <taxon>Arcidae</taxon>
        <taxon>Tegillarca</taxon>
    </lineage>
</organism>
<dbReference type="PANTHER" id="PTHR13164:SF3">
    <property type="entry name" value="CALCYCLIN-BINDING PROTEIN"/>
    <property type="match status" value="1"/>
</dbReference>
<dbReference type="SUPFAM" id="SSF140106">
    <property type="entry name" value="Calcyclin-binding protein-like"/>
    <property type="match status" value="1"/>
</dbReference>
<evidence type="ECO:0000256" key="9">
    <source>
        <dbReference type="ARBA" id="ARBA00025145"/>
    </source>
</evidence>
<dbReference type="InterPro" id="IPR052289">
    <property type="entry name" value="Calcyclin-binding_UBL-bridge"/>
</dbReference>
<feature type="domain" description="CS" evidence="12">
    <location>
        <begin position="73"/>
        <end position="167"/>
    </location>
</feature>
<dbReference type="Gene3D" id="4.10.860.10">
    <property type="entry name" value="UVR domain"/>
    <property type="match status" value="1"/>
</dbReference>
<sequence>MAAIDELKKDLEEVQSLLEKTTRNRIKNVLQNEIEKIQEEIKKAENQSNNATSTETAQVQQTVKPRIPQTPTVSITSYAWDQSEKFMKIYATVKDIQSLSKENVQCEFKTRGFKLLVKELDKKNYELHINKLMEEILPEDSYFKIKTDTVLLMLKKKEQGKTWPYVTEREKKSKEEKKPKFDEKSDPNESLMSMLHQMYEDGDDEMKRTIAKSMYESRNKQAGGMGGL</sequence>
<evidence type="ECO:0000256" key="10">
    <source>
        <dbReference type="SAM" id="MobiDB-lite"/>
    </source>
</evidence>
<dbReference type="CDD" id="cd06468">
    <property type="entry name" value="p23_CacyBP"/>
    <property type="match status" value="1"/>
</dbReference>
<dbReference type="Pfam" id="PF09032">
    <property type="entry name" value="Siah-Interact_N"/>
    <property type="match status" value="1"/>
</dbReference>
<reference evidence="13 14" key="1">
    <citation type="submission" date="2022-12" db="EMBL/GenBank/DDBJ databases">
        <title>Chromosome-level genome of Tegillarca granosa.</title>
        <authorList>
            <person name="Kim J."/>
        </authorList>
    </citation>
    <scope>NUCLEOTIDE SEQUENCE [LARGE SCALE GENOMIC DNA]</scope>
    <source>
        <strain evidence="13">Teg-2019</strain>
        <tissue evidence="13">Adductor muscle</tissue>
    </source>
</reference>
<keyword evidence="5" id="KW-0597">Phosphoprotein</keyword>
<accession>A0ABQ9EB41</accession>
<evidence type="ECO:0000256" key="1">
    <source>
        <dbReference type="ARBA" id="ARBA00004123"/>
    </source>
</evidence>
<evidence type="ECO:0000259" key="11">
    <source>
        <dbReference type="PROSITE" id="PS51048"/>
    </source>
</evidence>
<evidence type="ECO:0000259" key="12">
    <source>
        <dbReference type="PROSITE" id="PS51203"/>
    </source>
</evidence>
<dbReference type="InterPro" id="IPR037201">
    <property type="entry name" value="CacyBP_N"/>
</dbReference>
<evidence type="ECO:0000256" key="7">
    <source>
        <dbReference type="ARBA" id="ARBA00022990"/>
    </source>
</evidence>
<evidence type="ECO:0000256" key="3">
    <source>
        <dbReference type="ARBA" id="ARBA00015702"/>
    </source>
</evidence>
<feature type="compositionally biased region" description="Basic and acidic residues" evidence="10">
    <location>
        <begin position="167"/>
        <end position="187"/>
    </location>
</feature>
<dbReference type="PANTHER" id="PTHR13164">
    <property type="entry name" value="CALICYLIN BINDING PROTEIN"/>
    <property type="match status" value="1"/>
</dbReference>
<dbReference type="Proteomes" id="UP001217089">
    <property type="component" value="Unassembled WGS sequence"/>
</dbReference>
<dbReference type="InterPro" id="IPR007052">
    <property type="entry name" value="CS_dom"/>
</dbReference>
<dbReference type="InterPro" id="IPR015120">
    <property type="entry name" value="Siah-Interact_N"/>
</dbReference>